<reference evidence="5" key="1">
    <citation type="submission" date="2025-08" db="UniProtKB">
        <authorList>
            <consortium name="Ensembl"/>
        </authorList>
    </citation>
    <scope>IDENTIFICATION</scope>
</reference>
<protein>
    <submittedName>
        <fullName evidence="5">F-box/LRR-repeat protein 2-like</fullName>
    </submittedName>
</protein>
<accession>A0A673HUM8</accession>
<evidence type="ECO:0000313" key="5">
    <source>
        <dbReference type="Ensembl" id="ENSSRHP00000029130.1"/>
    </source>
</evidence>
<dbReference type="AlphaFoldDB" id="A0A673HUM8"/>
<keyword evidence="3" id="KW-0833">Ubl conjugation pathway</keyword>
<dbReference type="GO" id="GO:0031146">
    <property type="term" value="P:SCF-dependent proteasomal ubiquitin-dependent protein catabolic process"/>
    <property type="evidence" value="ECO:0007669"/>
    <property type="project" value="TreeGrafter"/>
</dbReference>
<dbReference type="InterPro" id="IPR001810">
    <property type="entry name" value="F-box_dom"/>
</dbReference>
<dbReference type="PROSITE" id="PS50181">
    <property type="entry name" value="FBOX"/>
    <property type="match status" value="1"/>
</dbReference>
<dbReference type="PANTHER" id="PTHR13318">
    <property type="entry name" value="PARTNER OF PAIRED, ISOFORM B-RELATED"/>
    <property type="match status" value="1"/>
</dbReference>
<sequence length="386" mass="42843">TATDMNGITKGRFEVFSNSDEALINKKLPKELLLRIFSFLDVVTLCRCAQVSKAWNVLALDGSNWQKIDLFNFQTDIEGRVVENISKRCGGFLRQLSLRGCLSVGDASMKTFAQNCRNIEHLNLNGCTKITDSTCISLSKFCSKLRQLDLTSCVSITNHALKALSEGCRMLENLNLSWCDQITSDGIEALSRGCTSLRALFLRGCTQLDDAALKHLQKHCPELMTINMQSYAFSILQQITDDGFVSLCRGCHKLQMVCVSGCSNITDASLTALGLNCQQLNLSHCELITDDGIRHLSSSVCGQERLQVVELDNCPLITDITLEHLKSCQHLERIELYDCQQVTRAGIKRIRAHLPEIKVHAYFAPVTPPPSVHGGGQRLCRCCVIL</sequence>
<dbReference type="Ensembl" id="ENSSRHT00000029993.1">
    <property type="protein sequence ID" value="ENSSRHP00000029130.1"/>
    <property type="gene ID" value="ENSSRHG00000015056.1"/>
</dbReference>
<dbReference type="SMART" id="SM00256">
    <property type="entry name" value="FBOX"/>
    <property type="match status" value="1"/>
</dbReference>
<dbReference type="InterPro" id="IPR001611">
    <property type="entry name" value="Leu-rich_rpt"/>
</dbReference>
<dbReference type="PANTHER" id="PTHR13318:SF190">
    <property type="entry name" value="PARTNER OF PAIRED, ISOFORM B"/>
    <property type="match status" value="1"/>
</dbReference>
<keyword evidence="2" id="KW-0677">Repeat</keyword>
<gene>
    <name evidence="5" type="primary">fbxl2</name>
</gene>
<name>A0A673HUM8_9TELE</name>
<dbReference type="Pfam" id="PF25372">
    <property type="entry name" value="DUF7885"/>
    <property type="match status" value="1"/>
</dbReference>
<dbReference type="InterPro" id="IPR032675">
    <property type="entry name" value="LRR_dom_sf"/>
</dbReference>
<evidence type="ECO:0000256" key="1">
    <source>
        <dbReference type="ARBA" id="ARBA00022614"/>
    </source>
</evidence>
<dbReference type="Pfam" id="PF13516">
    <property type="entry name" value="LRR_6"/>
    <property type="match status" value="1"/>
</dbReference>
<evidence type="ECO:0000256" key="2">
    <source>
        <dbReference type="ARBA" id="ARBA00022737"/>
    </source>
</evidence>
<dbReference type="GO" id="GO:0019005">
    <property type="term" value="C:SCF ubiquitin ligase complex"/>
    <property type="evidence" value="ECO:0007669"/>
    <property type="project" value="TreeGrafter"/>
</dbReference>
<evidence type="ECO:0000256" key="3">
    <source>
        <dbReference type="ARBA" id="ARBA00022786"/>
    </source>
</evidence>
<dbReference type="FunFam" id="3.80.10.10:FF:000042">
    <property type="entry name" value="F-box/LRR-repeat protein 20 isoform 2"/>
    <property type="match status" value="1"/>
</dbReference>
<dbReference type="Proteomes" id="UP000472270">
    <property type="component" value="Unassembled WGS sequence"/>
</dbReference>
<dbReference type="SMART" id="SM00367">
    <property type="entry name" value="LRR_CC"/>
    <property type="match status" value="10"/>
</dbReference>
<dbReference type="FunFam" id="1.20.1280.50:FF:000013">
    <property type="entry name" value="F-box/LRR-repeat protein 20 isoform X1"/>
    <property type="match status" value="1"/>
</dbReference>
<dbReference type="SUPFAM" id="SSF52047">
    <property type="entry name" value="RNI-like"/>
    <property type="match status" value="1"/>
</dbReference>
<dbReference type="Pfam" id="PF12937">
    <property type="entry name" value="F-box-like"/>
    <property type="match status" value="1"/>
</dbReference>
<keyword evidence="1" id="KW-0433">Leucine-rich repeat</keyword>
<reference evidence="5" key="2">
    <citation type="submission" date="2025-09" db="UniProtKB">
        <authorList>
            <consortium name="Ensembl"/>
        </authorList>
    </citation>
    <scope>IDENTIFICATION</scope>
</reference>
<keyword evidence="6" id="KW-1185">Reference proteome</keyword>
<proteinExistence type="predicted"/>
<evidence type="ECO:0000313" key="6">
    <source>
        <dbReference type="Proteomes" id="UP000472270"/>
    </source>
</evidence>
<dbReference type="InterPro" id="IPR006553">
    <property type="entry name" value="Leu-rich_rpt_Cys-con_subtyp"/>
</dbReference>
<evidence type="ECO:0000259" key="4">
    <source>
        <dbReference type="PROSITE" id="PS50181"/>
    </source>
</evidence>
<dbReference type="InterPro" id="IPR057207">
    <property type="entry name" value="FBXL15_LRR"/>
</dbReference>
<feature type="domain" description="F-box" evidence="4">
    <location>
        <begin position="22"/>
        <end position="68"/>
    </location>
</feature>
<dbReference type="CDD" id="cd22115">
    <property type="entry name" value="F-box_FBXL2-like"/>
    <property type="match status" value="1"/>
</dbReference>
<dbReference type="Gene3D" id="3.80.10.10">
    <property type="entry name" value="Ribonuclease Inhibitor"/>
    <property type="match status" value="2"/>
</dbReference>
<organism evidence="5 6">
    <name type="scientific">Sinocyclocheilus rhinocerous</name>
    <dbReference type="NCBI Taxonomy" id="307959"/>
    <lineage>
        <taxon>Eukaryota</taxon>
        <taxon>Metazoa</taxon>
        <taxon>Chordata</taxon>
        <taxon>Craniata</taxon>
        <taxon>Vertebrata</taxon>
        <taxon>Euteleostomi</taxon>
        <taxon>Actinopterygii</taxon>
        <taxon>Neopterygii</taxon>
        <taxon>Teleostei</taxon>
        <taxon>Ostariophysi</taxon>
        <taxon>Cypriniformes</taxon>
        <taxon>Cyprinidae</taxon>
        <taxon>Cyprininae</taxon>
        <taxon>Sinocyclocheilus</taxon>
    </lineage>
</organism>